<keyword evidence="9" id="KW-1185">Reference proteome</keyword>
<dbReference type="Gene3D" id="3.40.50.2300">
    <property type="match status" value="1"/>
</dbReference>
<dbReference type="Proteomes" id="UP001596101">
    <property type="component" value="Unassembled WGS sequence"/>
</dbReference>
<dbReference type="SUPFAM" id="SSF52172">
    <property type="entry name" value="CheY-like"/>
    <property type="match status" value="1"/>
</dbReference>
<dbReference type="EMBL" id="JBHSMR010000013">
    <property type="protein sequence ID" value="MFC5479427.1"/>
    <property type="molecule type" value="Genomic_DNA"/>
</dbReference>
<feature type="modified residue" description="4-aspartylphosphate" evidence="4">
    <location>
        <position position="607"/>
    </location>
</feature>
<evidence type="ECO:0000313" key="9">
    <source>
        <dbReference type="Proteomes" id="UP001596101"/>
    </source>
</evidence>
<dbReference type="InterPro" id="IPR013656">
    <property type="entry name" value="PAS_4"/>
</dbReference>
<comment type="caution">
    <text evidence="8">The sequence shown here is derived from an EMBL/GenBank/DDBJ whole genome shotgun (WGS) entry which is preliminary data.</text>
</comment>
<dbReference type="SMART" id="SM00388">
    <property type="entry name" value="HisKA"/>
    <property type="match status" value="1"/>
</dbReference>
<evidence type="ECO:0000259" key="7">
    <source>
        <dbReference type="PROSITE" id="PS50113"/>
    </source>
</evidence>
<comment type="catalytic activity">
    <reaction evidence="1">
        <text>ATP + protein L-histidine = ADP + protein N-phospho-L-histidine.</text>
        <dbReference type="EC" id="2.7.13.3"/>
    </reaction>
</comment>
<feature type="domain" description="Histidine kinase" evidence="5">
    <location>
        <begin position="318"/>
        <end position="536"/>
    </location>
</feature>
<protein>
    <recommendedName>
        <fullName evidence="2">histidine kinase</fullName>
        <ecNumber evidence="2">2.7.13.3</ecNumber>
    </recommendedName>
</protein>
<dbReference type="InterPro" id="IPR003661">
    <property type="entry name" value="HisK_dim/P_dom"/>
</dbReference>
<dbReference type="Pfam" id="PF00072">
    <property type="entry name" value="Response_reg"/>
    <property type="match status" value="1"/>
</dbReference>
<dbReference type="Gene3D" id="3.30.565.10">
    <property type="entry name" value="Histidine kinase-like ATPase, C-terminal domain"/>
    <property type="match status" value="1"/>
</dbReference>
<evidence type="ECO:0000259" key="5">
    <source>
        <dbReference type="PROSITE" id="PS50109"/>
    </source>
</evidence>
<dbReference type="InterPro" id="IPR000700">
    <property type="entry name" value="PAS-assoc_C"/>
</dbReference>
<dbReference type="SMART" id="SM00448">
    <property type="entry name" value="REC"/>
    <property type="match status" value="1"/>
</dbReference>
<dbReference type="InterPro" id="IPR003594">
    <property type="entry name" value="HATPase_dom"/>
</dbReference>
<dbReference type="InterPro" id="IPR004358">
    <property type="entry name" value="Sig_transdc_His_kin-like_C"/>
</dbReference>
<dbReference type="PROSITE" id="PS50110">
    <property type="entry name" value="RESPONSE_REGULATORY"/>
    <property type="match status" value="1"/>
</dbReference>
<accession>A0ABW0MQ92</accession>
<reference evidence="9" key="1">
    <citation type="journal article" date="2019" name="Int. J. Syst. Evol. Microbiol.">
        <title>The Global Catalogue of Microorganisms (GCM) 10K type strain sequencing project: providing services to taxonomists for standard genome sequencing and annotation.</title>
        <authorList>
            <consortium name="The Broad Institute Genomics Platform"/>
            <consortium name="The Broad Institute Genome Sequencing Center for Infectious Disease"/>
            <person name="Wu L."/>
            <person name="Ma J."/>
        </authorList>
    </citation>
    <scope>NUCLEOTIDE SEQUENCE [LARGE SCALE GENOMIC DNA]</scope>
    <source>
        <strain evidence="9">CCUG 43111</strain>
    </source>
</reference>
<dbReference type="Pfam" id="PF00512">
    <property type="entry name" value="HisKA"/>
    <property type="match status" value="1"/>
</dbReference>
<sequence>MNNPDASTPQHDDAATLIFLGGGGEMGAMMRAHDWSRSPLGHPATWPQALRTVVALMLNSAFPMFVAWGKDLGFLYNDAYVQILGEKHPASLGAPFYDIWKEIWPDIYPLIERALQGQASYLEKLPLLMNRHGYDEQTWFTFSYSPVRDDSGTPAGMHCACVEVTGQVLAERYRDEENKRLMTLFEQAPGIIAVLRGPEHIFEITNKSYMQLIGRTDLVGKTAREALPYVEGQGFFELLDQVYTSGEPFVGHAVPFDLAREPGAPLERRYLDFIYQPIRDPAGDVVGIFVEGSDVTVRKQVEDELRAANRQKDQFLAMLAHELRNPLAPITTAAQLLKMGTLDAKAIRNASDIIARQAEHMTDLVNDLLDVSRVTRGLVTLDKEELDVNAVVAGALEQVRPLIESKRHSLTMQLSGEPVHVLGDRTRLVQVLSNILNNAAKYTPPGGEIVLRVLAHEDRVVVTVRDNGIGIEPDVLPYIFELFTQAERTPDRSQGGLGIGLALVKSLVALHGGTVDARSEAPGRGSEFEICLPRMDTFEAAAPAANGESTAARAQPLRVVVVDDNQDAAQMLATLLEVQGHAVSVEYDGRGALLRARIERPHVMLLDIGLPDTDGYALARQLRAIPELRGVILIALTGYGQDQDRRMAEEAGFDHHLVKPADLAQVSTILASVQRSTS</sequence>
<dbReference type="CDD" id="cd00082">
    <property type="entry name" value="HisKA"/>
    <property type="match status" value="1"/>
</dbReference>
<evidence type="ECO:0000256" key="4">
    <source>
        <dbReference type="PROSITE-ProRule" id="PRU00169"/>
    </source>
</evidence>
<dbReference type="InterPro" id="IPR011006">
    <property type="entry name" value="CheY-like_superfamily"/>
</dbReference>
<evidence type="ECO:0000256" key="3">
    <source>
        <dbReference type="ARBA" id="ARBA00022553"/>
    </source>
</evidence>
<dbReference type="InterPro" id="IPR005467">
    <property type="entry name" value="His_kinase_dom"/>
</dbReference>
<dbReference type="SUPFAM" id="SSF55874">
    <property type="entry name" value="ATPase domain of HSP90 chaperone/DNA topoisomerase II/histidine kinase"/>
    <property type="match status" value="1"/>
</dbReference>
<feature type="domain" description="Response regulatory" evidence="6">
    <location>
        <begin position="558"/>
        <end position="674"/>
    </location>
</feature>
<proteinExistence type="predicted"/>
<gene>
    <name evidence="8" type="ORF">ACFPQ5_14625</name>
</gene>
<dbReference type="InterPro" id="IPR036890">
    <property type="entry name" value="HATPase_C_sf"/>
</dbReference>
<organism evidence="8 9">
    <name type="scientific">Massilia suwonensis</name>
    <dbReference type="NCBI Taxonomy" id="648895"/>
    <lineage>
        <taxon>Bacteria</taxon>
        <taxon>Pseudomonadati</taxon>
        <taxon>Pseudomonadota</taxon>
        <taxon>Betaproteobacteria</taxon>
        <taxon>Burkholderiales</taxon>
        <taxon>Oxalobacteraceae</taxon>
        <taxon>Telluria group</taxon>
        <taxon>Massilia</taxon>
    </lineage>
</organism>
<evidence type="ECO:0000256" key="1">
    <source>
        <dbReference type="ARBA" id="ARBA00000085"/>
    </source>
</evidence>
<dbReference type="InterPro" id="IPR035965">
    <property type="entry name" value="PAS-like_dom_sf"/>
</dbReference>
<dbReference type="CDD" id="cd17580">
    <property type="entry name" value="REC_2_DhkD-like"/>
    <property type="match status" value="1"/>
</dbReference>
<dbReference type="Pfam" id="PF02518">
    <property type="entry name" value="HATPase_c"/>
    <property type="match status" value="1"/>
</dbReference>
<keyword evidence="8" id="KW-0547">Nucleotide-binding</keyword>
<dbReference type="SUPFAM" id="SSF47384">
    <property type="entry name" value="Homodimeric domain of signal transducing histidine kinase"/>
    <property type="match status" value="1"/>
</dbReference>
<dbReference type="SUPFAM" id="SSF55785">
    <property type="entry name" value="PYP-like sensor domain (PAS domain)"/>
    <property type="match status" value="2"/>
</dbReference>
<dbReference type="Gene3D" id="3.30.450.20">
    <property type="entry name" value="PAS domain"/>
    <property type="match status" value="2"/>
</dbReference>
<dbReference type="PANTHER" id="PTHR43547">
    <property type="entry name" value="TWO-COMPONENT HISTIDINE KINASE"/>
    <property type="match status" value="1"/>
</dbReference>
<dbReference type="EC" id="2.7.13.3" evidence="2"/>
<feature type="domain" description="PAC" evidence="7">
    <location>
        <begin position="252"/>
        <end position="307"/>
    </location>
</feature>
<dbReference type="Pfam" id="PF08448">
    <property type="entry name" value="PAS_4"/>
    <property type="match status" value="2"/>
</dbReference>
<name>A0ABW0MQ92_9BURK</name>
<evidence type="ECO:0000256" key="2">
    <source>
        <dbReference type="ARBA" id="ARBA00012438"/>
    </source>
</evidence>
<dbReference type="PROSITE" id="PS50109">
    <property type="entry name" value="HIS_KIN"/>
    <property type="match status" value="1"/>
</dbReference>
<evidence type="ECO:0000313" key="8">
    <source>
        <dbReference type="EMBL" id="MFC5479427.1"/>
    </source>
</evidence>
<dbReference type="CDD" id="cd00075">
    <property type="entry name" value="HATPase"/>
    <property type="match status" value="1"/>
</dbReference>
<dbReference type="Gene3D" id="1.10.287.130">
    <property type="match status" value="1"/>
</dbReference>
<dbReference type="PANTHER" id="PTHR43547:SF2">
    <property type="entry name" value="HYBRID SIGNAL TRANSDUCTION HISTIDINE KINASE C"/>
    <property type="match status" value="1"/>
</dbReference>
<dbReference type="PROSITE" id="PS50113">
    <property type="entry name" value="PAC"/>
    <property type="match status" value="1"/>
</dbReference>
<keyword evidence="3 4" id="KW-0597">Phosphoprotein</keyword>
<dbReference type="SMART" id="SM00387">
    <property type="entry name" value="HATPase_c"/>
    <property type="match status" value="1"/>
</dbReference>
<dbReference type="InterPro" id="IPR001789">
    <property type="entry name" value="Sig_transdc_resp-reg_receiver"/>
</dbReference>
<dbReference type="PRINTS" id="PR00344">
    <property type="entry name" value="BCTRLSENSOR"/>
</dbReference>
<dbReference type="RefSeq" id="WP_379756899.1">
    <property type="nucleotide sequence ID" value="NZ_JBHSMR010000013.1"/>
</dbReference>
<dbReference type="InterPro" id="IPR036097">
    <property type="entry name" value="HisK_dim/P_sf"/>
</dbReference>
<keyword evidence="8" id="KW-0067">ATP-binding</keyword>
<evidence type="ECO:0000259" key="6">
    <source>
        <dbReference type="PROSITE" id="PS50110"/>
    </source>
</evidence>
<dbReference type="GO" id="GO:0005524">
    <property type="term" value="F:ATP binding"/>
    <property type="evidence" value="ECO:0007669"/>
    <property type="project" value="UniProtKB-KW"/>
</dbReference>